<dbReference type="SUPFAM" id="SSF55729">
    <property type="entry name" value="Acyl-CoA N-acyltransferases (Nat)"/>
    <property type="match status" value="1"/>
</dbReference>
<keyword evidence="1 4" id="KW-0808">Transferase</keyword>
<reference evidence="4 5" key="1">
    <citation type="submission" date="2019-03" db="EMBL/GenBank/DDBJ databases">
        <title>This is whole genome sequence of Paenibacillus sp MS74 strain.</title>
        <authorList>
            <person name="Trinh H.N."/>
        </authorList>
    </citation>
    <scope>NUCLEOTIDE SEQUENCE [LARGE SCALE GENOMIC DNA]</scope>
    <source>
        <strain evidence="4 5">MS74</strain>
    </source>
</reference>
<dbReference type="GO" id="GO:0016747">
    <property type="term" value="F:acyltransferase activity, transferring groups other than amino-acyl groups"/>
    <property type="evidence" value="ECO:0007669"/>
    <property type="project" value="InterPro"/>
</dbReference>
<evidence type="ECO:0000313" key="4">
    <source>
        <dbReference type="EMBL" id="TDF93217.1"/>
    </source>
</evidence>
<dbReference type="Pfam" id="PF00583">
    <property type="entry name" value="Acetyltransf_1"/>
    <property type="match status" value="1"/>
</dbReference>
<evidence type="ECO:0000313" key="5">
    <source>
        <dbReference type="Proteomes" id="UP000295636"/>
    </source>
</evidence>
<organism evidence="4 5">
    <name type="scientific">Paenibacillus piri</name>
    <dbReference type="NCBI Taxonomy" id="2547395"/>
    <lineage>
        <taxon>Bacteria</taxon>
        <taxon>Bacillati</taxon>
        <taxon>Bacillota</taxon>
        <taxon>Bacilli</taxon>
        <taxon>Bacillales</taxon>
        <taxon>Paenibacillaceae</taxon>
        <taxon>Paenibacillus</taxon>
    </lineage>
</organism>
<dbReference type="Proteomes" id="UP000295636">
    <property type="component" value="Unassembled WGS sequence"/>
</dbReference>
<keyword evidence="2" id="KW-0012">Acyltransferase</keyword>
<dbReference type="InterPro" id="IPR016181">
    <property type="entry name" value="Acyl_CoA_acyltransferase"/>
</dbReference>
<proteinExistence type="predicted"/>
<accession>A0A4R5KFY7</accession>
<dbReference type="RefSeq" id="WP_133234233.1">
    <property type="nucleotide sequence ID" value="NZ_SMRT01000017.1"/>
</dbReference>
<keyword evidence="5" id="KW-1185">Reference proteome</keyword>
<dbReference type="InterPro" id="IPR000182">
    <property type="entry name" value="GNAT_dom"/>
</dbReference>
<evidence type="ECO:0000259" key="3">
    <source>
        <dbReference type="PROSITE" id="PS51186"/>
    </source>
</evidence>
<sequence length="176" mass="20026">MMIRFLEPADAEVYRELRLKSLLENPEAFLTTYDIQKEKPIEETRRNLERSADKFTLGGFADRHKLVGMVTFIRESNPKIRHKGNIYAMYVAPEARGRRFGHALLASLLEQAGQCEGLEQINLAVVSSNAAAKRLYESAGFTVYGTERNAAKYDGRYWDDDLMVFNLQRRTNGTGG</sequence>
<dbReference type="OrthoDB" id="9799092at2"/>
<dbReference type="AlphaFoldDB" id="A0A4R5KFY7"/>
<dbReference type="PANTHER" id="PTHR43420">
    <property type="entry name" value="ACETYLTRANSFERASE"/>
    <property type="match status" value="1"/>
</dbReference>
<dbReference type="PANTHER" id="PTHR43420:SF47">
    <property type="entry name" value="N-ACETYLTRANSFERASE DOMAIN-CONTAINING PROTEIN"/>
    <property type="match status" value="1"/>
</dbReference>
<dbReference type="EMBL" id="SMRT01000017">
    <property type="protein sequence ID" value="TDF93217.1"/>
    <property type="molecule type" value="Genomic_DNA"/>
</dbReference>
<dbReference type="InterPro" id="IPR050680">
    <property type="entry name" value="YpeA/RimI_acetyltransf"/>
</dbReference>
<evidence type="ECO:0000256" key="2">
    <source>
        <dbReference type="ARBA" id="ARBA00023315"/>
    </source>
</evidence>
<dbReference type="PROSITE" id="PS51186">
    <property type="entry name" value="GNAT"/>
    <property type="match status" value="1"/>
</dbReference>
<dbReference type="Gene3D" id="3.40.630.30">
    <property type="match status" value="1"/>
</dbReference>
<evidence type="ECO:0000256" key="1">
    <source>
        <dbReference type="ARBA" id="ARBA00022679"/>
    </source>
</evidence>
<comment type="caution">
    <text evidence="4">The sequence shown here is derived from an EMBL/GenBank/DDBJ whole genome shotgun (WGS) entry which is preliminary data.</text>
</comment>
<protein>
    <submittedName>
        <fullName evidence="4">GNAT family N-acetyltransferase</fullName>
    </submittedName>
</protein>
<dbReference type="CDD" id="cd04301">
    <property type="entry name" value="NAT_SF"/>
    <property type="match status" value="1"/>
</dbReference>
<name>A0A4R5KFY7_9BACL</name>
<feature type="domain" description="N-acetyltransferase" evidence="3">
    <location>
        <begin position="1"/>
        <end position="168"/>
    </location>
</feature>
<gene>
    <name evidence="4" type="ORF">E1757_27405</name>
</gene>